<gene>
    <name evidence="3" type="ORF">EQZ20_10405</name>
</gene>
<reference evidence="3 4" key="1">
    <citation type="submission" date="2019-01" db="EMBL/GenBank/DDBJ databases">
        <title>Genome sequence of Bacillus glycinifermentans SRCM103574.</title>
        <authorList>
            <person name="Kong H.-J."/>
            <person name="Jeong S.-Y."/>
            <person name="Jeong D.-Y."/>
        </authorList>
    </citation>
    <scope>NUCLEOTIDE SEQUENCE [LARGE SCALE GENOMIC DNA]</scope>
    <source>
        <strain evidence="3 4">SRCM103574</strain>
    </source>
</reference>
<sequence length="221" mass="24681">MRPLVKYLSVLGVIVVLGGGIIIYNVLHNTDKESADDNASSENTSEENSNDVQSVSSSESETIGQDEIGMTPDEFEQRFNKEAKKLLGENGKSISLEYSDGDKLNNFSYEFNNNLILVGGFEKDTNKIAELILVTKDELEGDNLKSYLQVVGVIVKVFNPYMTTNEITSMIYNKLDVNNVINEHEVKSSKVESETYGKLRYSFNYSSEKLGLLFTISISNK</sequence>
<accession>A0AAJ4D2B9</accession>
<evidence type="ECO:0000313" key="4">
    <source>
        <dbReference type="Proteomes" id="UP000288675"/>
    </source>
</evidence>
<evidence type="ECO:0000256" key="1">
    <source>
        <dbReference type="SAM" id="MobiDB-lite"/>
    </source>
</evidence>
<feature type="transmembrane region" description="Helical" evidence="2">
    <location>
        <begin position="7"/>
        <end position="27"/>
    </location>
</feature>
<evidence type="ECO:0000313" key="3">
    <source>
        <dbReference type="EMBL" id="QAT65294.1"/>
    </source>
</evidence>
<dbReference type="AlphaFoldDB" id="A0AAJ4D2B9"/>
<feature type="compositionally biased region" description="Low complexity" evidence="1">
    <location>
        <begin position="50"/>
        <end position="61"/>
    </location>
</feature>
<keyword evidence="2" id="KW-0472">Membrane</keyword>
<dbReference type="GeneID" id="82853091"/>
<proteinExistence type="predicted"/>
<dbReference type="RefSeq" id="WP_046132624.1">
    <property type="nucleotide sequence ID" value="NZ_CP035232.1"/>
</dbReference>
<dbReference type="Proteomes" id="UP000288675">
    <property type="component" value="Chromosome"/>
</dbReference>
<keyword evidence="2" id="KW-0812">Transmembrane</keyword>
<organism evidence="3 4">
    <name type="scientific">Bacillus glycinifermentans</name>
    <dbReference type="NCBI Taxonomy" id="1664069"/>
    <lineage>
        <taxon>Bacteria</taxon>
        <taxon>Bacillati</taxon>
        <taxon>Bacillota</taxon>
        <taxon>Bacilli</taxon>
        <taxon>Bacillales</taxon>
        <taxon>Bacillaceae</taxon>
        <taxon>Bacillus</taxon>
    </lineage>
</organism>
<dbReference type="EMBL" id="CP035232">
    <property type="protein sequence ID" value="QAT65294.1"/>
    <property type="molecule type" value="Genomic_DNA"/>
</dbReference>
<evidence type="ECO:0000256" key="2">
    <source>
        <dbReference type="SAM" id="Phobius"/>
    </source>
</evidence>
<feature type="region of interest" description="Disordered" evidence="1">
    <location>
        <begin position="33"/>
        <end position="71"/>
    </location>
</feature>
<protein>
    <submittedName>
        <fullName evidence="3">Uncharacterized protein</fullName>
    </submittedName>
</protein>
<keyword evidence="2" id="KW-1133">Transmembrane helix</keyword>
<name>A0AAJ4D2B9_9BACI</name>
<dbReference type="KEGG" id="bgy:BGLY_2035"/>